<dbReference type="STRING" id="109376.A0A0D3DFB2"/>
<evidence type="ECO:0000256" key="4">
    <source>
        <dbReference type="ARBA" id="ARBA00023134"/>
    </source>
</evidence>
<keyword evidence="4 5" id="KW-0342">GTP-binding</keyword>
<dbReference type="InterPro" id="IPR004130">
    <property type="entry name" value="Gpn"/>
</dbReference>
<sequence>MKQYRLRPNGGIMASLNLFATKFDESLPFGASIKHKEVMKQYRLRPNGGIMASLNLFATKFDETADKLDYVLVDTPWPDRDVLLEVDEYFQNDDELFLYIKV</sequence>
<organism evidence="6 7">
    <name type="scientific">Brassica oleracea var. oleracea</name>
    <dbReference type="NCBI Taxonomy" id="109376"/>
    <lineage>
        <taxon>Eukaryota</taxon>
        <taxon>Viridiplantae</taxon>
        <taxon>Streptophyta</taxon>
        <taxon>Embryophyta</taxon>
        <taxon>Tracheophyta</taxon>
        <taxon>Spermatophyta</taxon>
        <taxon>Magnoliopsida</taxon>
        <taxon>eudicotyledons</taxon>
        <taxon>Gunneridae</taxon>
        <taxon>Pentapetalae</taxon>
        <taxon>rosids</taxon>
        <taxon>malvids</taxon>
        <taxon>Brassicales</taxon>
        <taxon>Brassicaceae</taxon>
        <taxon>Brassiceae</taxon>
        <taxon>Brassica</taxon>
    </lineage>
</organism>
<dbReference type="GO" id="GO:0005525">
    <property type="term" value="F:GTP binding"/>
    <property type="evidence" value="ECO:0007669"/>
    <property type="project" value="UniProtKB-KW"/>
</dbReference>
<dbReference type="EC" id="3.6.5.-" evidence="5"/>
<keyword evidence="7" id="KW-1185">Reference proteome</keyword>
<name>A0A0D3DFB2_BRAOL</name>
<dbReference type="GO" id="GO:0005634">
    <property type="term" value="C:nucleus"/>
    <property type="evidence" value="ECO:0007669"/>
    <property type="project" value="UniProtKB-SubCell"/>
</dbReference>
<accession>A0A0D3DFB2</accession>
<evidence type="ECO:0000313" key="6">
    <source>
        <dbReference type="EnsemblPlants" id="Bo7g107600.1"/>
    </source>
</evidence>
<dbReference type="GO" id="GO:0005737">
    <property type="term" value="C:cytoplasm"/>
    <property type="evidence" value="ECO:0007669"/>
    <property type="project" value="UniProtKB-SubCell"/>
</dbReference>
<dbReference type="PANTHER" id="PTHR21231:SF8">
    <property type="entry name" value="GPN-LOOP GTPASE 1"/>
    <property type="match status" value="1"/>
</dbReference>
<protein>
    <recommendedName>
        <fullName evidence="5">GPN-loop GTPase</fullName>
        <ecNumber evidence="5">3.6.5.-</ecNumber>
    </recommendedName>
</protein>
<dbReference type="AlphaFoldDB" id="A0A0D3DFB2"/>
<evidence type="ECO:0000313" key="7">
    <source>
        <dbReference type="Proteomes" id="UP000032141"/>
    </source>
</evidence>
<dbReference type="Gene3D" id="3.40.50.300">
    <property type="entry name" value="P-loop containing nucleotide triphosphate hydrolases"/>
    <property type="match status" value="1"/>
</dbReference>
<dbReference type="Pfam" id="PF03029">
    <property type="entry name" value="ATP_bind_1"/>
    <property type="match status" value="1"/>
</dbReference>
<evidence type="ECO:0000256" key="3">
    <source>
        <dbReference type="ARBA" id="ARBA00022801"/>
    </source>
</evidence>
<proteinExistence type="inferred from homology"/>
<keyword evidence="5" id="KW-0963">Cytoplasm</keyword>
<evidence type="ECO:0000256" key="1">
    <source>
        <dbReference type="ARBA" id="ARBA00005290"/>
    </source>
</evidence>
<dbReference type="Gramene" id="Bo7g107600.1">
    <property type="protein sequence ID" value="Bo7g107600.1"/>
    <property type="gene ID" value="Bo7g107600"/>
</dbReference>
<keyword evidence="2 5" id="KW-0547">Nucleotide-binding</keyword>
<reference evidence="6" key="2">
    <citation type="submission" date="2015-03" db="UniProtKB">
        <authorList>
            <consortium name="EnsemblPlants"/>
        </authorList>
    </citation>
    <scope>IDENTIFICATION</scope>
</reference>
<dbReference type="PANTHER" id="PTHR21231">
    <property type="entry name" value="XPA-BINDING PROTEIN 1-RELATED"/>
    <property type="match status" value="1"/>
</dbReference>
<dbReference type="eggNOG" id="KOG1532">
    <property type="taxonomic scope" value="Eukaryota"/>
</dbReference>
<reference evidence="6 7" key="1">
    <citation type="journal article" date="2014" name="Genome Biol.">
        <title>Transcriptome and methylome profiling reveals relics of genome dominance in the mesopolyploid Brassica oleracea.</title>
        <authorList>
            <person name="Parkin I.A."/>
            <person name="Koh C."/>
            <person name="Tang H."/>
            <person name="Robinson S.J."/>
            <person name="Kagale S."/>
            <person name="Clarke W.E."/>
            <person name="Town C.D."/>
            <person name="Nixon J."/>
            <person name="Krishnakumar V."/>
            <person name="Bidwell S.L."/>
            <person name="Denoeud F."/>
            <person name="Belcram H."/>
            <person name="Links M.G."/>
            <person name="Just J."/>
            <person name="Clarke C."/>
            <person name="Bender T."/>
            <person name="Huebert T."/>
            <person name="Mason A.S."/>
            <person name="Pires J.C."/>
            <person name="Barker G."/>
            <person name="Moore J."/>
            <person name="Walley P.G."/>
            <person name="Manoli S."/>
            <person name="Batley J."/>
            <person name="Edwards D."/>
            <person name="Nelson M.N."/>
            <person name="Wang X."/>
            <person name="Paterson A.H."/>
            <person name="King G."/>
            <person name="Bancroft I."/>
            <person name="Chalhoub B."/>
            <person name="Sharpe A.G."/>
        </authorList>
    </citation>
    <scope>NUCLEOTIDE SEQUENCE</scope>
    <source>
        <strain evidence="6 7">cv. TO1000</strain>
    </source>
</reference>
<comment type="function">
    <text evidence="5">Small GTPase required for proper nuclear import of RNA polymerase II (RNAPII). May act at an RNAP assembly step prior to nuclear import.</text>
</comment>
<evidence type="ECO:0000256" key="2">
    <source>
        <dbReference type="ARBA" id="ARBA00022741"/>
    </source>
</evidence>
<comment type="subunit">
    <text evidence="5">Binds to RNA polymerase II.</text>
</comment>
<evidence type="ECO:0000256" key="5">
    <source>
        <dbReference type="RuleBase" id="RU365059"/>
    </source>
</evidence>
<comment type="subcellular location">
    <subcellularLocation>
        <location evidence="5">Cytoplasm</location>
    </subcellularLocation>
    <subcellularLocation>
        <location evidence="5">Nucleus</location>
    </subcellularLocation>
</comment>
<dbReference type="EnsemblPlants" id="Bo7g107600.1">
    <property type="protein sequence ID" value="Bo7g107600.1"/>
    <property type="gene ID" value="Bo7g107600"/>
</dbReference>
<keyword evidence="3 5" id="KW-0378">Hydrolase</keyword>
<dbReference type="Proteomes" id="UP000032141">
    <property type="component" value="Chromosome C7"/>
</dbReference>
<dbReference type="HOGENOM" id="CLU_2281378_0_0_1"/>
<comment type="similarity">
    <text evidence="1 5">Belongs to the GPN-loop GTPase family.</text>
</comment>
<dbReference type="GO" id="GO:0003924">
    <property type="term" value="F:GTPase activity"/>
    <property type="evidence" value="ECO:0007669"/>
    <property type="project" value="TreeGrafter"/>
</dbReference>
<dbReference type="InterPro" id="IPR027417">
    <property type="entry name" value="P-loop_NTPase"/>
</dbReference>